<accession>A0AAE0JD06</accession>
<dbReference type="AlphaFoldDB" id="A0AAE0JD06"/>
<dbReference type="EMBL" id="JAUEPP010000005">
    <property type="protein sequence ID" value="KAK3342578.1"/>
    <property type="molecule type" value="Genomic_DNA"/>
</dbReference>
<reference evidence="1" key="2">
    <citation type="submission" date="2023-06" db="EMBL/GenBank/DDBJ databases">
        <authorList>
            <consortium name="Lawrence Berkeley National Laboratory"/>
            <person name="Haridas S."/>
            <person name="Hensen N."/>
            <person name="Bonometti L."/>
            <person name="Westerberg I."/>
            <person name="Brannstrom I.O."/>
            <person name="Guillou S."/>
            <person name="Cros-Aarteil S."/>
            <person name="Calhoun S."/>
            <person name="Kuo A."/>
            <person name="Mondo S."/>
            <person name="Pangilinan J."/>
            <person name="Riley R."/>
            <person name="Labutti K."/>
            <person name="Andreopoulos B."/>
            <person name="Lipzen A."/>
            <person name="Chen C."/>
            <person name="Yanf M."/>
            <person name="Daum C."/>
            <person name="Ng V."/>
            <person name="Clum A."/>
            <person name="Steindorff A."/>
            <person name="Ohm R."/>
            <person name="Martin F."/>
            <person name="Silar P."/>
            <person name="Natvig D."/>
            <person name="Lalanne C."/>
            <person name="Gautier V."/>
            <person name="Ament-Velasquez S.L."/>
            <person name="Kruys A."/>
            <person name="Hutchinson M.I."/>
            <person name="Powell A.J."/>
            <person name="Barry K."/>
            <person name="Miller A.N."/>
            <person name="Grigoriev I.V."/>
            <person name="Debuchy R."/>
            <person name="Gladieux P."/>
            <person name="Thoren M.H."/>
            <person name="Johannesson H."/>
        </authorList>
    </citation>
    <scope>NUCLEOTIDE SEQUENCE</scope>
    <source>
        <strain evidence="1">CBS 560.94</strain>
    </source>
</reference>
<keyword evidence="2" id="KW-1185">Reference proteome</keyword>
<evidence type="ECO:0000313" key="2">
    <source>
        <dbReference type="Proteomes" id="UP001278500"/>
    </source>
</evidence>
<gene>
    <name evidence="1" type="ORF">B0H65DRAFT_540213</name>
</gene>
<dbReference type="GeneID" id="87866298"/>
<dbReference type="InterPro" id="IPR039470">
    <property type="entry name" value="Nuc_deoxyri_tr2"/>
</dbReference>
<dbReference type="Proteomes" id="UP001278500">
    <property type="component" value="Unassembled WGS sequence"/>
</dbReference>
<dbReference type="Pfam" id="PF15891">
    <property type="entry name" value="Nuc_deoxyri_tr2"/>
    <property type="match status" value="1"/>
</dbReference>
<evidence type="ECO:0000313" key="1">
    <source>
        <dbReference type="EMBL" id="KAK3342578.1"/>
    </source>
</evidence>
<organism evidence="1 2">
    <name type="scientific">Neurospora tetraspora</name>
    <dbReference type="NCBI Taxonomy" id="94610"/>
    <lineage>
        <taxon>Eukaryota</taxon>
        <taxon>Fungi</taxon>
        <taxon>Dikarya</taxon>
        <taxon>Ascomycota</taxon>
        <taxon>Pezizomycotina</taxon>
        <taxon>Sordariomycetes</taxon>
        <taxon>Sordariomycetidae</taxon>
        <taxon>Sordariales</taxon>
        <taxon>Sordariaceae</taxon>
        <taxon>Neurospora</taxon>
    </lineage>
</organism>
<reference evidence="1" key="1">
    <citation type="journal article" date="2023" name="Mol. Phylogenet. Evol.">
        <title>Genome-scale phylogeny and comparative genomics of the fungal order Sordariales.</title>
        <authorList>
            <person name="Hensen N."/>
            <person name="Bonometti L."/>
            <person name="Westerberg I."/>
            <person name="Brannstrom I.O."/>
            <person name="Guillou S."/>
            <person name="Cros-Aarteil S."/>
            <person name="Calhoun S."/>
            <person name="Haridas S."/>
            <person name="Kuo A."/>
            <person name="Mondo S."/>
            <person name="Pangilinan J."/>
            <person name="Riley R."/>
            <person name="LaButti K."/>
            <person name="Andreopoulos B."/>
            <person name="Lipzen A."/>
            <person name="Chen C."/>
            <person name="Yan M."/>
            <person name="Daum C."/>
            <person name="Ng V."/>
            <person name="Clum A."/>
            <person name="Steindorff A."/>
            <person name="Ohm R.A."/>
            <person name="Martin F."/>
            <person name="Silar P."/>
            <person name="Natvig D.O."/>
            <person name="Lalanne C."/>
            <person name="Gautier V."/>
            <person name="Ament-Velasquez S.L."/>
            <person name="Kruys A."/>
            <person name="Hutchinson M.I."/>
            <person name="Powell A.J."/>
            <person name="Barry K."/>
            <person name="Miller A.N."/>
            <person name="Grigoriev I.V."/>
            <person name="Debuchy R."/>
            <person name="Gladieux P."/>
            <person name="Hiltunen Thoren M."/>
            <person name="Johannesson H."/>
        </authorList>
    </citation>
    <scope>NUCLEOTIDE SEQUENCE</scope>
    <source>
        <strain evidence="1">CBS 560.94</strain>
    </source>
</reference>
<comment type="caution">
    <text evidence="1">The sequence shown here is derived from an EMBL/GenBank/DDBJ whole genome shotgun (WGS) entry which is preliminary data.</text>
</comment>
<dbReference type="RefSeq" id="XP_062680371.1">
    <property type="nucleotide sequence ID" value="XM_062829144.1"/>
</dbReference>
<protein>
    <submittedName>
        <fullName evidence="1">Uncharacterized protein</fullName>
    </submittedName>
</protein>
<proteinExistence type="predicted"/>
<sequence>MSPVVWFNEVDATHEVDLTLVAARVHVHFAEYLPNDLDAGHARTSTTQNIVKEMAYQASQQHGPLQLVRAPNRPDFTGKKSIFLAGTTSKTGDEPDWRDNLARQLSRLPITVINPVPPNWTDWPEDISFKPFREQVEWELDMQERADIVLIYYGPNTLAPISLLELGLCARTSKAIVCCHKDYKKRGNVQIVAKRYGISFLENEKDMAAAVIRKLGSLDN</sequence>
<dbReference type="Gene3D" id="3.40.50.450">
    <property type="match status" value="1"/>
</dbReference>
<name>A0AAE0JD06_9PEZI</name>